<organism evidence="1 2">
    <name type="scientific">Thiothrix eikelboomii</name>
    <dbReference type="NCBI Taxonomy" id="92487"/>
    <lineage>
        <taxon>Bacteria</taxon>
        <taxon>Pseudomonadati</taxon>
        <taxon>Pseudomonadota</taxon>
        <taxon>Gammaproteobacteria</taxon>
        <taxon>Thiotrichales</taxon>
        <taxon>Thiotrichaceae</taxon>
        <taxon>Thiothrix</taxon>
    </lineage>
</organism>
<dbReference type="Proteomes" id="UP000190460">
    <property type="component" value="Unassembled WGS sequence"/>
</dbReference>
<dbReference type="AlphaFoldDB" id="A0A1T4VZT1"/>
<proteinExistence type="predicted"/>
<accession>A0A1T4VZT1</accession>
<reference evidence="2" key="1">
    <citation type="submission" date="2017-02" db="EMBL/GenBank/DDBJ databases">
        <authorList>
            <person name="Varghese N."/>
            <person name="Submissions S."/>
        </authorList>
    </citation>
    <scope>NUCLEOTIDE SEQUENCE [LARGE SCALE GENOMIC DNA]</scope>
    <source>
        <strain evidence="2">ATCC 49788</strain>
    </source>
</reference>
<dbReference type="EMBL" id="FUYB01000002">
    <property type="protein sequence ID" value="SKA70483.1"/>
    <property type="molecule type" value="Genomic_DNA"/>
</dbReference>
<name>A0A1T4VZT1_9GAMM</name>
<evidence type="ECO:0000313" key="2">
    <source>
        <dbReference type="Proteomes" id="UP000190460"/>
    </source>
</evidence>
<protein>
    <submittedName>
        <fullName evidence="1">Uncharacterized protein</fullName>
    </submittedName>
</protein>
<keyword evidence="2" id="KW-1185">Reference proteome</keyword>
<evidence type="ECO:0000313" key="1">
    <source>
        <dbReference type="EMBL" id="SKA70483.1"/>
    </source>
</evidence>
<sequence length="122" mass="13716">MTKTTLQIHIPQHQPELEAAVLQFLQDEFQQTASFQPEPASTLPHKDGGVLDALWQVVQIIGVVEGVLQFAERAQRLERVKKLQAAIQRAGSPVYLRIKNQTVNLYQKSVDQIMNLLAGDED</sequence>
<dbReference type="RefSeq" id="WP_078921219.1">
    <property type="nucleotide sequence ID" value="NZ_FUYB01000002.1"/>
</dbReference>
<gene>
    <name evidence="1" type="ORF">SAMN02745130_00746</name>
</gene>